<proteinExistence type="predicted"/>
<gene>
    <name evidence="3" type="ORF">AWW66_00945</name>
</gene>
<protein>
    <recommendedName>
        <fullName evidence="2">DUF1996 domain-containing protein</fullName>
    </recommendedName>
</protein>
<dbReference type="EMBL" id="LRQV01000002">
    <property type="protein sequence ID" value="KXK63783.1"/>
    <property type="molecule type" value="Genomic_DNA"/>
</dbReference>
<accession>A0A136PZI1</accession>
<organism evidence="3 4">
    <name type="scientific">Micromonospora rosaria</name>
    <dbReference type="NCBI Taxonomy" id="47874"/>
    <lineage>
        <taxon>Bacteria</taxon>
        <taxon>Bacillati</taxon>
        <taxon>Actinomycetota</taxon>
        <taxon>Actinomycetes</taxon>
        <taxon>Micromonosporales</taxon>
        <taxon>Micromonosporaceae</taxon>
        <taxon>Micromonospora</taxon>
    </lineage>
</organism>
<comment type="caution">
    <text evidence="3">The sequence shown here is derived from an EMBL/GenBank/DDBJ whole genome shotgun (WGS) entry which is preliminary data.</text>
</comment>
<dbReference type="RefSeq" id="WP_067359370.1">
    <property type="nucleotide sequence ID" value="NZ_JBIUBN010000003.1"/>
</dbReference>
<dbReference type="PANTHER" id="PTHR43662:SF3">
    <property type="entry name" value="DOMAIN PROTEIN, PUTATIVE (AFU_ORTHOLOGUE AFUA_6G11970)-RELATED"/>
    <property type="match status" value="1"/>
</dbReference>
<evidence type="ECO:0000313" key="3">
    <source>
        <dbReference type="EMBL" id="KXK63783.1"/>
    </source>
</evidence>
<dbReference type="PANTHER" id="PTHR43662">
    <property type="match status" value="1"/>
</dbReference>
<evidence type="ECO:0000259" key="2">
    <source>
        <dbReference type="Pfam" id="PF09362"/>
    </source>
</evidence>
<feature type="region of interest" description="Disordered" evidence="1">
    <location>
        <begin position="39"/>
        <end position="58"/>
    </location>
</feature>
<dbReference type="InterPro" id="IPR018535">
    <property type="entry name" value="DUF1996"/>
</dbReference>
<evidence type="ECO:0000256" key="1">
    <source>
        <dbReference type="SAM" id="MobiDB-lite"/>
    </source>
</evidence>
<feature type="domain" description="DUF1996" evidence="2">
    <location>
        <begin position="99"/>
        <end position="310"/>
    </location>
</feature>
<sequence length="338" mass="35937">MPLTGRRSVAGPTRHHWLRRVGALGVALLTLAAAGTVADREAADARPTTGGPAVTDSHADHRYELSPEQEAAALALQAAPVRGSEFRANCASKGRSPDDPIVRPGQAGASHVHEFFGNLTTNAYTNLASLVNGGTNCDPQADRSAYWVPTLYQNGRPVAPESVTIYYQGITDRLNVKPHPQGLKMVVGNPLATSADQNPAARWSCRGQSQSSRDFLACPAGSKLETYLDFPTCWDGRNLDSADHKSHMAFGLGGLGGTCPASHPVPVPRLEFLITYPVTGGGLTLAGTRNGANVTTAPGYTFHGDFFNAWDVAALRYRVENCIVAGYVCGTNGQWIQQ</sequence>
<dbReference type="Proteomes" id="UP000070620">
    <property type="component" value="Unassembled WGS sequence"/>
</dbReference>
<name>A0A136PZI1_9ACTN</name>
<dbReference type="AlphaFoldDB" id="A0A136PZI1"/>
<reference evidence="3 4" key="1">
    <citation type="submission" date="2016-01" db="EMBL/GenBank/DDBJ databases">
        <title>Whole genome sequence and analysis of Micromonospora rosaria DSM 803, which can produce antibacterial substance rosamicin.</title>
        <authorList>
            <person name="Yang H."/>
            <person name="He X."/>
            <person name="Zhu D."/>
        </authorList>
    </citation>
    <scope>NUCLEOTIDE SEQUENCE [LARGE SCALE GENOMIC DNA]</scope>
    <source>
        <strain evidence="3 4">DSM 803</strain>
    </source>
</reference>
<evidence type="ECO:0000313" key="4">
    <source>
        <dbReference type="Proteomes" id="UP000070620"/>
    </source>
</evidence>
<dbReference type="Pfam" id="PF09362">
    <property type="entry name" value="DUF1996"/>
    <property type="match status" value="1"/>
</dbReference>
<keyword evidence="4" id="KW-1185">Reference proteome</keyword>